<feature type="non-terminal residue" evidence="2">
    <location>
        <position position="1"/>
    </location>
</feature>
<gene>
    <name evidence="2" type="ORF">MSPICULIGERA_LOCUS6157</name>
</gene>
<dbReference type="AlphaFoldDB" id="A0AA36CEP3"/>
<organism evidence="2 3">
    <name type="scientific">Mesorhabditis spiculigera</name>
    <dbReference type="NCBI Taxonomy" id="96644"/>
    <lineage>
        <taxon>Eukaryota</taxon>
        <taxon>Metazoa</taxon>
        <taxon>Ecdysozoa</taxon>
        <taxon>Nematoda</taxon>
        <taxon>Chromadorea</taxon>
        <taxon>Rhabditida</taxon>
        <taxon>Rhabditina</taxon>
        <taxon>Rhabditomorpha</taxon>
        <taxon>Rhabditoidea</taxon>
        <taxon>Rhabditidae</taxon>
        <taxon>Mesorhabditinae</taxon>
        <taxon>Mesorhabditis</taxon>
    </lineage>
</organism>
<reference evidence="2" key="1">
    <citation type="submission" date="2023-06" db="EMBL/GenBank/DDBJ databases">
        <authorList>
            <person name="Delattre M."/>
        </authorList>
    </citation>
    <scope>NUCLEOTIDE SEQUENCE</scope>
    <source>
        <strain evidence="2">AF72</strain>
    </source>
</reference>
<feature type="region of interest" description="Disordered" evidence="1">
    <location>
        <begin position="130"/>
        <end position="149"/>
    </location>
</feature>
<dbReference type="Proteomes" id="UP001177023">
    <property type="component" value="Unassembled WGS sequence"/>
</dbReference>
<accession>A0AA36CEP3</accession>
<sequence>MKTKLLEDKLNIRRCIRRLIDDELQEAEKLSLDDRVSRSSSFLEKVALEELGELRKQLMAELATFRMFRNVIQAVEFPERGPGRTQSLADTERSTQNSGEDSERVFSRLESLVEALEARRRLRSRIDEVHEKKDAATSPVQPDGVSTGRLSEYRHAFDEEFSSSDPSSDPSIGQIRLEPLDLG</sequence>
<evidence type="ECO:0000256" key="1">
    <source>
        <dbReference type="SAM" id="MobiDB-lite"/>
    </source>
</evidence>
<proteinExistence type="predicted"/>
<feature type="region of interest" description="Disordered" evidence="1">
    <location>
        <begin position="80"/>
        <end position="103"/>
    </location>
</feature>
<keyword evidence="3" id="KW-1185">Reference proteome</keyword>
<evidence type="ECO:0000313" key="2">
    <source>
        <dbReference type="EMBL" id="CAJ0567613.1"/>
    </source>
</evidence>
<dbReference type="EMBL" id="CATQJA010001521">
    <property type="protein sequence ID" value="CAJ0567613.1"/>
    <property type="molecule type" value="Genomic_DNA"/>
</dbReference>
<evidence type="ECO:0000313" key="3">
    <source>
        <dbReference type="Proteomes" id="UP001177023"/>
    </source>
</evidence>
<feature type="compositionally biased region" description="Polar residues" evidence="1">
    <location>
        <begin position="84"/>
        <end position="99"/>
    </location>
</feature>
<name>A0AA36CEP3_9BILA</name>
<comment type="caution">
    <text evidence="2">The sequence shown here is derived from an EMBL/GenBank/DDBJ whole genome shotgun (WGS) entry which is preliminary data.</text>
</comment>
<protein>
    <submittedName>
        <fullName evidence="2">Uncharacterized protein</fullName>
    </submittedName>
</protein>
<feature type="region of interest" description="Disordered" evidence="1">
    <location>
        <begin position="155"/>
        <end position="183"/>
    </location>
</feature>